<evidence type="ECO:0000313" key="3">
    <source>
        <dbReference type="EMBL" id="RAK42666.1"/>
    </source>
</evidence>
<feature type="compositionally biased region" description="Low complexity" evidence="1">
    <location>
        <begin position="72"/>
        <end position="97"/>
    </location>
</feature>
<dbReference type="RefSeq" id="WP_111647802.1">
    <property type="nucleotide sequence ID" value="NZ_JACHWI010000003.1"/>
</dbReference>
<proteinExistence type="predicted"/>
<reference evidence="3 4" key="1">
    <citation type="submission" date="2018-06" db="EMBL/GenBank/DDBJ databases">
        <title>Genomic Encyclopedia of Type Strains, Phase III (KMG-III): the genomes of soil and plant-associated and newly described type strains.</title>
        <authorList>
            <person name="Whitman W."/>
        </authorList>
    </citation>
    <scope>NUCLEOTIDE SEQUENCE [LARGE SCALE GENOMIC DNA]</scope>
    <source>
        <strain evidence="3 4">CGMCC 4.7090</strain>
    </source>
</reference>
<evidence type="ECO:0000313" key="4">
    <source>
        <dbReference type="Proteomes" id="UP000249341"/>
    </source>
</evidence>
<evidence type="ECO:0000256" key="2">
    <source>
        <dbReference type="SAM" id="Phobius"/>
    </source>
</evidence>
<feature type="transmembrane region" description="Helical" evidence="2">
    <location>
        <begin position="40"/>
        <end position="61"/>
    </location>
</feature>
<keyword evidence="2" id="KW-0472">Membrane</keyword>
<feature type="region of interest" description="Disordered" evidence="1">
    <location>
        <begin position="126"/>
        <end position="145"/>
    </location>
</feature>
<feature type="region of interest" description="Disordered" evidence="1">
    <location>
        <begin position="63"/>
        <end position="115"/>
    </location>
</feature>
<name>A0A327ZKX6_9ACTN</name>
<comment type="caution">
    <text evidence="3">The sequence shown here is derived from an EMBL/GenBank/DDBJ whole genome shotgun (WGS) entry which is preliminary data.</text>
</comment>
<dbReference type="AlphaFoldDB" id="A0A327ZKX6"/>
<dbReference type="OrthoDB" id="3297960at2"/>
<organism evidence="3 4">
    <name type="scientific">Actinoplanes lutulentus</name>
    <dbReference type="NCBI Taxonomy" id="1287878"/>
    <lineage>
        <taxon>Bacteria</taxon>
        <taxon>Bacillati</taxon>
        <taxon>Actinomycetota</taxon>
        <taxon>Actinomycetes</taxon>
        <taxon>Micromonosporales</taxon>
        <taxon>Micromonosporaceae</taxon>
        <taxon>Actinoplanes</taxon>
    </lineage>
</organism>
<sequence length="300" mass="31494">MSNELERAYDALSRDAGRARLLPAAELRGRARRQTVVRSAAGLVAVAVLAAGVTAGTRFALAGGDEPQPILPAVTTSPQTSPSQQASPSPSAASSPPASSPPASPSSPGTPAIPKSVPARALLTKADSNTGEFTRHDEPRTPPRFCADASYPSEEAIGVRASVTLLYRSPELSAEYTPEDEVHDTVTVYRGDGAERFMDDLRDNVRLCPTGKLGDLDATFRGLGSLDLGDESLLVERSTAGYNDDGTPSKGKRPTYIAAVRVGDSVTLLETLGYESAPSDRDDVESLTATATVNLAGWRQ</sequence>
<keyword evidence="4" id="KW-1185">Reference proteome</keyword>
<evidence type="ECO:0000256" key="1">
    <source>
        <dbReference type="SAM" id="MobiDB-lite"/>
    </source>
</evidence>
<dbReference type="Proteomes" id="UP000249341">
    <property type="component" value="Unassembled WGS sequence"/>
</dbReference>
<evidence type="ECO:0008006" key="5">
    <source>
        <dbReference type="Google" id="ProtNLM"/>
    </source>
</evidence>
<dbReference type="EMBL" id="QLMJ01000002">
    <property type="protein sequence ID" value="RAK42666.1"/>
    <property type="molecule type" value="Genomic_DNA"/>
</dbReference>
<accession>A0A327ZKX6</accession>
<keyword evidence="2" id="KW-0812">Transmembrane</keyword>
<keyword evidence="2" id="KW-1133">Transmembrane helix</keyword>
<gene>
    <name evidence="3" type="ORF">B0I29_102491</name>
</gene>
<protein>
    <recommendedName>
        <fullName evidence="5">PknH-like protein</fullName>
    </recommendedName>
</protein>